<evidence type="ECO:0000313" key="1">
    <source>
        <dbReference type="EMBL" id="RHN05325.1"/>
    </source>
</evidence>
<accession>A0A415TQS1</accession>
<protein>
    <submittedName>
        <fullName evidence="1">Uncharacterized protein</fullName>
    </submittedName>
</protein>
<sequence>MKDLIHDNLFYVCTVIEFVARSTHNHVRDIINKLSDDDIEHQLKAASVNHCLSMEQICDEWVEDYNISNGNYNNVSACRYAVPSVTSIGRVYQRLILDVMEDNVIETLRKVYNSFMSDEISDFNSSFYYSNPDYLKCSYEEGHVLS</sequence>
<comment type="caution">
    <text evidence="1">The sequence shown here is derived from an EMBL/GenBank/DDBJ whole genome shotgun (WGS) entry which is preliminary data.</text>
</comment>
<reference evidence="1 2" key="1">
    <citation type="submission" date="2018-08" db="EMBL/GenBank/DDBJ databases">
        <title>A genome reference for cultivated species of the human gut microbiota.</title>
        <authorList>
            <person name="Zou Y."/>
            <person name="Xue W."/>
            <person name="Luo G."/>
        </authorList>
    </citation>
    <scope>NUCLEOTIDE SEQUENCE [LARGE SCALE GENOMIC DNA]</scope>
    <source>
        <strain evidence="1 2">AF31-21AC</strain>
    </source>
</reference>
<evidence type="ECO:0000313" key="2">
    <source>
        <dbReference type="Proteomes" id="UP000283586"/>
    </source>
</evidence>
<proteinExistence type="predicted"/>
<name>A0A415TQS1_9FIRM</name>
<dbReference type="AlphaFoldDB" id="A0A415TQS1"/>
<organism evidence="1 2">
    <name type="scientific">Roseburia intestinalis</name>
    <dbReference type="NCBI Taxonomy" id="166486"/>
    <lineage>
        <taxon>Bacteria</taxon>
        <taxon>Bacillati</taxon>
        <taxon>Bacillota</taxon>
        <taxon>Clostridia</taxon>
        <taxon>Lachnospirales</taxon>
        <taxon>Lachnospiraceae</taxon>
        <taxon>Roseburia</taxon>
    </lineage>
</organism>
<dbReference type="EMBL" id="QRQN01000020">
    <property type="protein sequence ID" value="RHN05325.1"/>
    <property type="molecule type" value="Genomic_DNA"/>
</dbReference>
<dbReference type="Proteomes" id="UP000283586">
    <property type="component" value="Unassembled WGS sequence"/>
</dbReference>
<gene>
    <name evidence="1" type="ORF">DWZ31_14670</name>
</gene>
<dbReference type="RefSeq" id="WP_118489143.1">
    <property type="nucleotide sequence ID" value="NZ_CP097279.1"/>
</dbReference>